<organism evidence="16 17">
    <name type="scientific">Bemisia tabaci</name>
    <name type="common">Sweetpotato whitefly</name>
    <name type="synonym">Aleurodes tabaci</name>
    <dbReference type="NCBI Taxonomy" id="7038"/>
    <lineage>
        <taxon>Eukaryota</taxon>
        <taxon>Metazoa</taxon>
        <taxon>Ecdysozoa</taxon>
        <taxon>Arthropoda</taxon>
        <taxon>Hexapoda</taxon>
        <taxon>Insecta</taxon>
        <taxon>Pterygota</taxon>
        <taxon>Neoptera</taxon>
        <taxon>Paraneoptera</taxon>
        <taxon>Hemiptera</taxon>
        <taxon>Sternorrhyncha</taxon>
        <taxon>Aleyrodoidea</taxon>
        <taxon>Aleyrodidae</taxon>
        <taxon>Aleyrodinae</taxon>
        <taxon>Bemisia</taxon>
    </lineage>
</organism>
<proteinExistence type="inferred from homology"/>
<dbReference type="Pfam" id="PF00493">
    <property type="entry name" value="MCM"/>
    <property type="match status" value="1"/>
</dbReference>
<dbReference type="GO" id="GO:0005634">
    <property type="term" value="C:nucleus"/>
    <property type="evidence" value="ECO:0007669"/>
    <property type="project" value="UniProtKB-SubCell"/>
</dbReference>
<evidence type="ECO:0000256" key="3">
    <source>
        <dbReference type="ARBA" id="ARBA00012551"/>
    </source>
</evidence>
<evidence type="ECO:0000256" key="11">
    <source>
        <dbReference type="ARBA" id="ARBA00041084"/>
    </source>
</evidence>
<dbReference type="SMART" id="SM00382">
    <property type="entry name" value="AAA"/>
    <property type="match status" value="1"/>
</dbReference>
<dbReference type="EMBL" id="OU963862">
    <property type="protein sequence ID" value="CAH0382120.1"/>
    <property type="molecule type" value="Genomic_DNA"/>
</dbReference>
<dbReference type="GO" id="GO:0042555">
    <property type="term" value="C:MCM complex"/>
    <property type="evidence" value="ECO:0007669"/>
    <property type="project" value="TreeGrafter"/>
</dbReference>
<dbReference type="Gene3D" id="2.40.50.140">
    <property type="entry name" value="Nucleic acid-binding proteins"/>
    <property type="match status" value="1"/>
</dbReference>
<dbReference type="InterPro" id="IPR041562">
    <property type="entry name" value="MCM_lid"/>
</dbReference>
<sequence length="854" mass="94230">MDRGNNLRGRGQNSNPRGRGNASRGDWYRGRNGKWMNRNWRGGGGRSRGGRAGGSFARNNSGGRNNFDGRRGNNGGSSGSEEDADDPGMPSQNEVTTIQGNLVNTVQVNTGPYKGWKLYFPEEAYRDGNPTVHKIKVFELYIQKNKQFYSPSNIQNQKAFPVDVKSLIADEEFLGEWSSFNDELTNNPEHVLNSLSLAMHQYVLEELEKKLESEVDEKVDVQLPTIRARVSNFEPLILLKNLKANYYGKLVSIKGTVIRVGNTKLQATWLAFKCSGCEGVQSVRQPEGSIVQPTQCPEKTCRSRSFTPLQDSSHTQTVNWQLIRLQEILSDDQREGGRVPRTVECELTEDLIESCVPGDLISLTGIVKVRNTEESMKKGKTPSTFQQYIKVVSVVNEKSNSQNARNSSTSGMVFDIKDYYAIQEIHSNKHLFRLLVHSLCPTIYGHEMVKAGLLLALFGGALDGQGTRGNPHILVVGDPGLGKSQMLHACVSVAPRGAYVCGNTSTTSGLTVTLSREGGGDFALEAGALVLSDQGCCCIDEFDKMSSQHNALLEAMEQQCVSIAKAGVVCSLPARTSVLAAANPVGGHYNKSKTVAENLKLGSALLSRFDLVFILLDQPNELLDSLLSEHVMAMHSKGKPEPGLLILTNPDGTPNQSLDGGSGVLSSSLRMVDQSLEPVPHHLLRKYIAYARKYVTNPVLSKEARSVLQTFYRELRGRYQPADATLVTTRQLESLIRLTQARAKVELREEATARDAMDVVELMRWSLIDNTSAIEFQRSGSGQKTRSKAKQFIRALEQYAEHQSKNIFSVKEMKSFAQNISMDTTDFYSFISNLNTNGFLLSKGNNMYQLATCG</sequence>
<dbReference type="GO" id="GO:0005524">
    <property type="term" value="F:ATP binding"/>
    <property type="evidence" value="ECO:0007669"/>
    <property type="project" value="UniProtKB-KW"/>
</dbReference>
<keyword evidence="8 13" id="KW-0067">ATP-binding</keyword>
<dbReference type="Gene3D" id="2.20.28.10">
    <property type="match status" value="1"/>
</dbReference>
<dbReference type="InterPro" id="IPR058767">
    <property type="entry name" value="MCM8_N"/>
</dbReference>
<keyword evidence="9 13" id="KW-0238">DNA-binding</keyword>
<dbReference type="SUPFAM" id="SSF50249">
    <property type="entry name" value="Nucleic acid-binding proteins"/>
    <property type="match status" value="1"/>
</dbReference>
<evidence type="ECO:0000256" key="7">
    <source>
        <dbReference type="ARBA" id="ARBA00022806"/>
    </source>
</evidence>
<evidence type="ECO:0000256" key="9">
    <source>
        <dbReference type="ARBA" id="ARBA00023125"/>
    </source>
</evidence>
<comment type="subcellular location">
    <subcellularLocation>
        <location evidence="1">Nucleus</location>
    </subcellularLocation>
</comment>
<protein>
    <recommendedName>
        <fullName evidence="11">DNA helicase MCM8</fullName>
        <ecNumber evidence="3">3.6.4.12</ecNumber>
    </recommendedName>
    <alternativeName>
        <fullName evidence="12">Minichromosome maintenance 8</fullName>
    </alternativeName>
</protein>
<evidence type="ECO:0000256" key="6">
    <source>
        <dbReference type="ARBA" id="ARBA00022801"/>
    </source>
</evidence>
<reference evidence="16" key="1">
    <citation type="submission" date="2021-12" db="EMBL/GenBank/DDBJ databases">
        <authorList>
            <person name="King R."/>
        </authorList>
    </citation>
    <scope>NUCLEOTIDE SEQUENCE</scope>
</reference>
<evidence type="ECO:0000256" key="10">
    <source>
        <dbReference type="ARBA" id="ARBA00023242"/>
    </source>
</evidence>
<evidence type="ECO:0000256" key="12">
    <source>
        <dbReference type="ARBA" id="ARBA00042306"/>
    </source>
</evidence>
<dbReference type="GO" id="GO:0003697">
    <property type="term" value="F:single-stranded DNA binding"/>
    <property type="evidence" value="ECO:0007669"/>
    <property type="project" value="TreeGrafter"/>
</dbReference>
<dbReference type="SMART" id="SM00350">
    <property type="entry name" value="MCM"/>
    <property type="match status" value="1"/>
</dbReference>
<evidence type="ECO:0000256" key="2">
    <source>
        <dbReference type="ARBA" id="ARBA00008010"/>
    </source>
</evidence>
<dbReference type="InterPro" id="IPR001208">
    <property type="entry name" value="MCM_dom"/>
</dbReference>
<dbReference type="SUPFAM" id="SSF52540">
    <property type="entry name" value="P-loop containing nucleoside triphosphate hydrolases"/>
    <property type="match status" value="1"/>
</dbReference>
<feature type="compositionally biased region" description="Low complexity" evidence="14">
    <location>
        <begin position="54"/>
        <end position="66"/>
    </location>
</feature>
<name>A0A9P0A1N6_BEMTA</name>
<dbReference type="InterPro" id="IPR031327">
    <property type="entry name" value="MCM"/>
</dbReference>
<dbReference type="Pfam" id="PF25051">
    <property type="entry name" value="WHD_MCM8"/>
    <property type="match status" value="1"/>
</dbReference>
<evidence type="ECO:0000256" key="8">
    <source>
        <dbReference type="ARBA" id="ARBA00022840"/>
    </source>
</evidence>
<dbReference type="InterPro" id="IPR056875">
    <property type="entry name" value="MCM8/REC_WHD"/>
</dbReference>
<dbReference type="InterPro" id="IPR033762">
    <property type="entry name" value="MCM_OB"/>
</dbReference>
<dbReference type="InterPro" id="IPR012340">
    <property type="entry name" value="NA-bd_OB-fold"/>
</dbReference>
<keyword evidence="5 13" id="KW-0547">Nucleotide-binding</keyword>
<evidence type="ECO:0000313" key="16">
    <source>
        <dbReference type="EMBL" id="CAH0382120.1"/>
    </source>
</evidence>
<keyword evidence="10" id="KW-0539">Nucleus</keyword>
<evidence type="ECO:0000256" key="5">
    <source>
        <dbReference type="ARBA" id="ARBA00022741"/>
    </source>
</evidence>
<dbReference type="Gene3D" id="3.40.50.300">
    <property type="entry name" value="P-loop containing nucleotide triphosphate hydrolases"/>
    <property type="match status" value="1"/>
</dbReference>
<evidence type="ECO:0000256" key="14">
    <source>
        <dbReference type="SAM" id="MobiDB-lite"/>
    </source>
</evidence>
<dbReference type="InterPro" id="IPR027417">
    <property type="entry name" value="P-loop_NTPase"/>
</dbReference>
<accession>A0A9P0A1N6</accession>
<comment type="similarity">
    <text evidence="2 13">Belongs to the MCM family.</text>
</comment>
<dbReference type="GO" id="GO:0016787">
    <property type="term" value="F:hydrolase activity"/>
    <property type="evidence" value="ECO:0007669"/>
    <property type="project" value="UniProtKB-KW"/>
</dbReference>
<dbReference type="CDD" id="cd17759">
    <property type="entry name" value="MCM8"/>
    <property type="match status" value="1"/>
</dbReference>
<evidence type="ECO:0000256" key="1">
    <source>
        <dbReference type="ARBA" id="ARBA00004123"/>
    </source>
</evidence>
<dbReference type="Pfam" id="PF17207">
    <property type="entry name" value="MCM_OB"/>
    <property type="match status" value="1"/>
</dbReference>
<evidence type="ECO:0000256" key="13">
    <source>
        <dbReference type="RuleBase" id="RU004070"/>
    </source>
</evidence>
<evidence type="ECO:0000259" key="15">
    <source>
        <dbReference type="PROSITE" id="PS50051"/>
    </source>
</evidence>
<dbReference type="Pfam" id="PF17855">
    <property type="entry name" value="MCM_lid"/>
    <property type="match status" value="1"/>
</dbReference>
<dbReference type="GO" id="GO:0006310">
    <property type="term" value="P:DNA recombination"/>
    <property type="evidence" value="ECO:0007669"/>
    <property type="project" value="UniProtKB-ARBA"/>
</dbReference>
<dbReference type="PANTHER" id="PTHR11630">
    <property type="entry name" value="DNA REPLICATION LICENSING FACTOR MCM FAMILY MEMBER"/>
    <property type="match status" value="1"/>
</dbReference>
<keyword evidence="6" id="KW-0378">Hydrolase</keyword>
<feature type="compositionally biased region" description="Gly residues" evidence="14">
    <location>
        <begin position="41"/>
        <end position="53"/>
    </location>
</feature>
<evidence type="ECO:0000313" key="17">
    <source>
        <dbReference type="Proteomes" id="UP001152759"/>
    </source>
</evidence>
<feature type="region of interest" description="Disordered" evidence="14">
    <location>
        <begin position="1"/>
        <end position="94"/>
    </location>
</feature>
<dbReference type="GO" id="GO:0017116">
    <property type="term" value="F:single-stranded DNA helicase activity"/>
    <property type="evidence" value="ECO:0007669"/>
    <property type="project" value="TreeGrafter"/>
</dbReference>
<dbReference type="AlphaFoldDB" id="A0A9P0A1N6"/>
<dbReference type="PANTHER" id="PTHR11630:SF47">
    <property type="entry name" value="DNA HELICASE MCM8"/>
    <property type="match status" value="1"/>
</dbReference>
<dbReference type="CDD" id="cd22247">
    <property type="entry name" value="MCM8_WHD"/>
    <property type="match status" value="1"/>
</dbReference>
<keyword evidence="7" id="KW-0347">Helicase</keyword>
<gene>
    <name evidence="16" type="ORF">BEMITA_LOCUS1702</name>
</gene>
<dbReference type="FunFam" id="2.20.28.10:FF:000003">
    <property type="entry name" value="DNA helicase"/>
    <property type="match status" value="1"/>
</dbReference>
<keyword evidence="4" id="KW-0235">DNA replication</keyword>
<feature type="domain" description="MCM C-terminal AAA(+) ATPase" evidence="15">
    <location>
        <begin position="431"/>
        <end position="631"/>
    </location>
</feature>
<dbReference type="EC" id="3.6.4.12" evidence="3"/>
<dbReference type="PROSITE" id="PS50051">
    <property type="entry name" value="MCM_2"/>
    <property type="match status" value="1"/>
</dbReference>
<evidence type="ECO:0000256" key="4">
    <source>
        <dbReference type="ARBA" id="ARBA00022705"/>
    </source>
</evidence>
<dbReference type="InterPro" id="IPR003593">
    <property type="entry name" value="AAA+_ATPase"/>
</dbReference>
<dbReference type="PRINTS" id="PR01657">
    <property type="entry name" value="MCMFAMILY"/>
</dbReference>
<dbReference type="Proteomes" id="UP001152759">
    <property type="component" value="Chromosome 1"/>
</dbReference>
<dbReference type="GO" id="GO:0006260">
    <property type="term" value="P:DNA replication"/>
    <property type="evidence" value="ECO:0007669"/>
    <property type="project" value="UniProtKB-KW"/>
</dbReference>
<keyword evidence="17" id="KW-1185">Reference proteome</keyword>
<dbReference type="Pfam" id="PF26065">
    <property type="entry name" value="MCM8_N"/>
    <property type="match status" value="1"/>
</dbReference>